<reference evidence="2" key="1">
    <citation type="journal article" date="2022" name="Int. J. Mol. Sci.">
        <title>Draft Genome of Tanacetum Coccineum: Genomic Comparison of Closely Related Tanacetum-Family Plants.</title>
        <authorList>
            <person name="Yamashiro T."/>
            <person name="Shiraishi A."/>
            <person name="Nakayama K."/>
            <person name="Satake H."/>
        </authorList>
    </citation>
    <scope>NUCLEOTIDE SEQUENCE</scope>
</reference>
<dbReference type="GO" id="GO:0003964">
    <property type="term" value="F:RNA-directed DNA polymerase activity"/>
    <property type="evidence" value="ECO:0007669"/>
    <property type="project" value="UniProtKB-KW"/>
</dbReference>
<dbReference type="PANTHER" id="PTHR33116:SF77">
    <property type="entry name" value="RNA-DIRECTED DNA POLYMERASE"/>
    <property type="match status" value="1"/>
</dbReference>
<dbReference type="InterPro" id="IPR000477">
    <property type="entry name" value="RT_dom"/>
</dbReference>
<evidence type="ECO:0000259" key="1">
    <source>
        <dbReference type="PROSITE" id="PS50878"/>
    </source>
</evidence>
<keyword evidence="2" id="KW-0548">Nucleotidyltransferase</keyword>
<evidence type="ECO:0000313" key="2">
    <source>
        <dbReference type="EMBL" id="GJT52285.1"/>
    </source>
</evidence>
<gene>
    <name evidence="2" type="ORF">Tco_0978442</name>
</gene>
<feature type="domain" description="Reverse transcriptase" evidence="1">
    <location>
        <begin position="443"/>
        <end position="703"/>
    </location>
</feature>
<keyword evidence="2" id="KW-0695">RNA-directed DNA polymerase</keyword>
<reference evidence="2" key="2">
    <citation type="submission" date="2022-01" db="EMBL/GenBank/DDBJ databases">
        <authorList>
            <person name="Yamashiro T."/>
            <person name="Shiraishi A."/>
            <person name="Satake H."/>
            <person name="Nakayama K."/>
        </authorList>
    </citation>
    <scope>NUCLEOTIDE SEQUENCE</scope>
</reference>
<name>A0ABQ5EN35_9ASTR</name>
<dbReference type="Pfam" id="PF00078">
    <property type="entry name" value="RVT_1"/>
    <property type="match status" value="1"/>
</dbReference>
<dbReference type="PROSITE" id="PS50878">
    <property type="entry name" value="RT_POL"/>
    <property type="match status" value="1"/>
</dbReference>
<proteinExistence type="predicted"/>
<dbReference type="CDD" id="cd01650">
    <property type="entry name" value="RT_nLTR_like"/>
    <property type="match status" value="1"/>
</dbReference>
<keyword evidence="3" id="KW-1185">Reference proteome</keyword>
<dbReference type="EMBL" id="BQNB010016481">
    <property type="protein sequence ID" value="GJT52285.1"/>
    <property type="molecule type" value="Genomic_DNA"/>
</dbReference>
<dbReference type="Gene3D" id="3.60.10.10">
    <property type="entry name" value="Endonuclease/exonuclease/phosphatase"/>
    <property type="match status" value="1"/>
</dbReference>
<evidence type="ECO:0000313" key="3">
    <source>
        <dbReference type="Proteomes" id="UP001151760"/>
    </source>
</evidence>
<protein>
    <submittedName>
        <fullName evidence="2">RNA-directed DNA polymerase, eukaryota</fullName>
    </submittedName>
</protein>
<dbReference type="SUPFAM" id="SSF56219">
    <property type="entry name" value="DNase I-like"/>
    <property type="match status" value="1"/>
</dbReference>
<comment type="caution">
    <text evidence="2">The sequence shown here is derived from an EMBL/GenBank/DDBJ whole genome shotgun (WGS) entry which is preliminary data.</text>
</comment>
<accession>A0ABQ5EN35</accession>
<sequence length="989" mass="113441">MGSIDLSSVRSCWGNSNFDYVHSDSVGNSGGILCIWDPNSFRRSSFTRSDYFVIVRGVWLKSGIDLMIVVVYAPQEAKEKRMLWDYLAHVSNQWVGKLVMMGDFNEVRYKSDRYGSNFNAHDAEIFNSFIYNAGLDEVPLGGSAYTWCLKSASKMSKLDRFFVSENLLSMCPNITAITLERFISDHRPILLREVRYDYGPIPFRFYRYWLEVDGFDKLVRDSWNVAPVNKKNAIRNFMGKLKFLKDRIRSWLSIHRSNSRGEIYFLKEELRSCDEVIDKGDCSNEVVHKRTEILNKIHQVNNIQASEIAQKAKIKWAIEGDENVKFFHGMLNKKRNQSNIRGIMVNGTWVDDPVQVKREFFEHFRGRFDKPSVNRACIDTPFPVSLSIDQKEDMERRISKEEVKRAVWDCGVDKSPGPDGFSFSFYRHFWPVIEKDVFEAVDYFFMYGEIPNGCNSNFIALIPKILDANMVKDFRPISLIESLYKIIAKILANRLVGVLGDLVNEVQSAFVADRQILDGPFILDEVLQWCRRKKKHALIFKVDFEKAFDLVRWDFVDDVLNKSRGSILVNGSPTEEFQIFRGLKQSDHLSPFLFILIMESLHISFQRVVDAGLFTGIKINSMVNLSHLFYADDAIFLGQWSELNIDSLVRVLDCFFRASGLRINMCKSKIMGVNVEDGMVKNAASKLGCLVLKTPFTYLGTKVGGNMSRKQAWKEVVDKVLSRLSRWKMKLLSIGGRLTLLKSVLGSMPIFHMSIFKVPSSILKSLESIRSRFFNGQDPKSNKASWVKWNKVLTPKDKGGLGVSSLFALNRGLMLKWVWRFYSQKCSLWTKVIKAIYGEDGNLNKDVSGGVRTCWTSIVHEVRVLQGRGINVADYIRLKLGNGENTRFWVDNWYEGGVIKELFPRMFALELNKNATVSSKLNASSLDNSFRRKARSGIEEMQLNSLAEISQMTTLVPCEDSYVWTLESDGICGTFATSFCLIRRSLKRR</sequence>
<dbReference type="InterPro" id="IPR036691">
    <property type="entry name" value="Endo/exonu/phosph_ase_sf"/>
</dbReference>
<organism evidence="2 3">
    <name type="scientific">Tanacetum coccineum</name>
    <dbReference type="NCBI Taxonomy" id="301880"/>
    <lineage>
        <taxon>Eukaryota</taxon>
        <taxon>Viridiplantae</taxon>
        <taxon>Streptophyta</taxon>
        <taxon>Embryophyta</taxon>
        <taxon>Tracheophyta</taxon>
        <taxon>Spermatophyta</taxon>
        <taxon>Magnoliopsida</taxon>
        <taxon>eudicotyledons</taxon>
        <taxon>Gunneridae</taxon>
        <taxon>Pentapetalae</taxon>
        <taxon>asterids</taxon>
        <taxon>campanulids</taxon>
        <taxon>Asterales</taxon>
        <taxon>Asteraceae</taxon>
        <taxon>Asteroideae</taxon>
        <taxon>Anthemideae</taxon>
        <taxon>Anthemidinae</taxon>
        <taxon>Tanacetum</taxon>
    </lineage>
</organism>
<dbReference type="PANTHER" id="PTHR33116">
    <property type="entry name" value="REVERSE TRANSCRIPTASE ZINC-BINDING DOMAIN-CONTAINING PROTEIN-RELATED-RELATED"/>
    <property type="match status" value="1"/>
</dbReference>
<keyword evidence="2" id="KW-0808">Transferase</keyword>
<dbReference type="Proteomes" id="UP001151760">
    <property type="component" value="Unassembled WGS sequence"/>
</dbReference>